<name>A0ABM1EW65_PRICU</name>
<evidence type="ECO:0000313" key="3">
    <source>
        <dbReference type="Proteomes" id="UP000695022"/>
    </source>
</evidence>
<organism evidence="3 4">
    <name type="scientific">Priapulus caudatus</name>
    <name type="common">Priapulid worm</name>
    <dbReference type="NCBI Taxonomy" id="37621"/>
    <lineage>
        <taxon>Eukaryota</taxon>
        <taxon>Metazoa</taxon>
        <taxon>Ecdysozoa</taxon>
        <taxon>Scalidophora</taxon>
        <taxon>Priapulida</taxon>
        <taxon>Priapulimorpha</taxon>
        <taxon>Priapulimorphida</taxon>
        <taxon>Priapulidae</taxon>
        <taxon>Priapulus</taxon>
    </lineage>
</organism>
<dbReference type="PANTHER" id="PTHR37984:SF7">
    <property type="entry name" value="INTEGRASE CATALYTIC DOMAIN-CONTAINING PROTEIN"/>
    <property type="match status" value="1"/>
</dbReference>
<feature type="domain" description="Integrase catalytic" evidence="2">
    <location>
        <begin position="205"/>
        <end position="332"/>
    </location>
</feature>
<evidence type="ECO:0000259" key="2">
    <source>
        <dbReference type="PROSITE" id="PS50994"/>
    </source>
</evidence>
<dbReference type="RefSeq" id="XP_014676436.1">
    <property type="nucleotide sequence ID" value="XM_014820950.1"/>
</dbReference>
<dbReference type="EC" id="2.7.7.49" evidence="1"/>
<dbReference type="PANTHER" id="PTHR37984">
    <property type="entry name" value="PROTEIN CBG26694"/>
    <property type="match status" value="1"/>
</dbReference>
<dbReference type="Pfam" id="PF00665">
    <property type="entry name" value="rve"/>
    <property type="match status" value="1"/>
</dbReference>
<dbReference type="Proteomes" id="UP000695022">
    <property type="component" value="Unplaced"/>
</dbReference>
<dbReference type="Pfam" id="PF17921">
    <property type="entry name" value="Integrase_H2C2"/>
    <property type="match status" value="1"/>
</dbReference>
<dbReference type="InterPro" id="IPR041588">
    <property type="entry name" value="Integrase_H2C2"/>
</dbReference>
<dbReference type="GeneID" id="106816363"/>
<protein>
    <recommendedName>
        <fullName evidence="1">RNA-directed DNA polymerase</fullName>
        <ecNumber evidence="1">2.7.7.49</ecNumber>
    </recommendedName>
</protein>
<evidence type="ECO:0000256" key="1">
    <source>
        <dbReference type="ARBA" id="ARBA00012493"/>
    </source>
</evidence>
<accession>A0ABM1EW65</accession>
<proteinExistence type="predicted"/>
<reference evidence="4" key="1">
    <citation type="submission" date="2025-08" db="UniProtKB">
        <authorList>
            <consortium name="RefSeq"/>
        </authorList>
    </citation>
    <scope>IDENTIFICATION</scope>
</reference>
<dbReference type="Gene3D" id="3.30.420.10">
    <property type="entry name" value="Ribonuclease H-like superfamily/Ribonuclease H"/>
    <property type="match status" value="1"/>
</dbReference>
<dbReference type="Gene3D" id="1.10.340.70">
    <property type="match status" value="1"/>
</dbReference>
<sequence>MRQATHECPARQQRLLVKIQGYNFTIEHHPGTEIIISDTLSRLPNPLRTENVSLDVHVECVLLDEVEDMLGIDLLHFGNLKQQALQKETTQDPVLQKVKEFTHTGWPAIIQELPNELRPYRPFRDKLGMSNGVIFKGRQVIVPQSMRTDILQQLHSGHPIIEKMRLLARQSVYWPNINRNIDELVRKCKQCQEHMPHQRREPLIPHEIPITLWTKIGMDLFELDRVQYLIMVDYHSKFPVVHRLASTTSSSVANAITGIFSLLGSPTEVMSNNGPQFVSAAFQQMCKEWGITHTTSSPRYPQSNGLVERMVQTVKRNHKKDRQQEKAQQLLY</sequence>
<evidence type="ECO:0000313" key="4">
    <source>
        <dbReference type="RefSeq" id="XP_014676436.1"/>
    </source>
</evidence>
<keyword evidence="3" id="KW-1185">Reference proteome</keyword>
<gene>
    <name evidence="4" type="primary">LOC106816363</name>
</gene>
<dbReference type="InterPro" id="IPR012337">
    <property type="entry name" value="RNaseH-like_sf"/>
</dbReference>
<dbReference type="InterPro" id="IPR050951">
    <property type="entry name" value="Retrovirus_Pol_polyprotein"/>
</dbReference>
<dbReference type="InterPro" id="IPR036397">
    <property type="entry name" value="RNaseH_sf"/>
</dbReference>
<dbReference type="SUPFAM" id="SSF53098">
    <property type="entry name" value="Ribonuclease H-like"/>
    <property type="match status" value="1"/>
</dbReference>
<dbReference type="PROSITE" id="PS50994">
    <property type="entry name" value="INTEGRASE"/>
    <property type="match status" value="1"/>
</dbReference>
<dbReference type="InterPro" id="IPR001584">
    <property type="entry name" value="Integrase_cat-core"/>
</dbReference>